<evidence type="ECO:0000313" key="3">
    <source>
        <dbReference type="Proteomes" id="UP000465609"/>
    </source>
</evidence>
<sequence>MTPRPPLDVTANLPALLLGLRWLYDTEQPATATQNPRGQHLHTPAGRTLHFIPAGTAGHALLVIVADALEAAPNGHPAANTLSPGELAAFADLLEDLGEPVLSTYNGYPGTTAALALSRPAHPTLLAAVTRFTDRPHLHHLDDACFCFWYLGQTEGTVGLAELSQHAHAYRSETTALTAAARNYLTTSGPAPNAQGPSRVARQRRRHSIRRTSHDGPTTQRSDRTCHRNPPSSGQRNCPDSPRKEQS</sequence>
<organism evidence="2 3">
    <name type="scientific">Mycolicibacterium aubagnense</name>
    <dbReference type="NCBI Taxonomy" id="319707"/>
    <lineage>
        <taxon>Bacteria</taxon>
        <taxon>Bacillati</taxon>
        <taxon>Actinomycetota</taxon>
        <taxon>Actinomycetes</taxon>
        <taxon>Mycobacteriales</taxon>
        <taxon>Mycobacteriaceae</taxon>
        <taxon>Mycolicibacterium</taxon>
    </lineage>
</organism>
<feature type="region of interest" description="Disordered" evidence="1">
    <location>
        <begin position="186"/>
        <end position="247"/>
    </location>
</feature>
<gene>
    <name evidence="2" type="ORF">MAUB_64000</name>
</gene>
<dbReference type="EMBL" id="AP022578">
    <property type="protein sequence ID" value="BBX88199.1"/>
    <property type="molecule type" value="Genomic_DNA"/>
</dbReference>
<feature type="compositionally biased region" description="Basic residues" evidence="1">
    <location>
        <begin position="201"/>
        <end position="211"/>
    </location>
</feature>
<dbReference type="RefSeq" id="WP_138230782.1">
    <property type="nucleotide sequence ID" value="NZ_AP022578.1"/>
</dbReference>
<keyword evidence="2" id="KW-0614">Plasmid</keyword>
<protein>
    <submittedName>
        <fullName evidence="2">Uncharacterized protein</fullName>
    </submittedName>
</protein>
<reference evidence="2 3" key="1">
    <citation type="journal article" date="2019" name="Emerg. Microbes Infect.">
        <title>Comprehensive subspecies identification of 175 nontuberculous mycobacteria species based on 7547 genomic profiles.</title>
        <authorList>
            <person name="Matsumoto Y."/>
            <person name="Kinjo T."/>
            <person name="Motooka D."/>
            <person name="Nabeya D."/>
            <person name="Jung N."/>
            <person name="Uechi K."/>
            <person name="Horii T."/>
            <person name="Iida T."/>
            <person name="Fujita J."/>
            <person name="Nakamura S."/>
        </authorList>
    </citation>
    <scope>NUCLEOTIDE SEQUENCE [LARGE SCALE GENOMIC DNA]</scope>
    <source>
        <strain evidence="2 3">JCM 15296</strain>
        <plasmid evidence="2">pJCM15296</plasmid>
    </source>
</reference>
<geneLocation type="plasmid" evidence="2 3">
    <name>pJCM15296</name>
</geneLocation>
<dbReference type="Proteomes" id="UP000465609">
    <property type="component" value="Plasmid pJCM15296"/>
</dbReference>
<evidence type="ECO:0000313" key="2">
    <source>
        <dbReference type="EMBL" id="BBX88199.1"/>
    </source>
</evidence>
<accession>A0ABM7IN30</accession>
<keyword evidence="3" id="KW-1185">Reference proteome</keyword>
<proteinExistence type="predicted"/>
<name>A0ABM7IN30_9MYCO</name>
<evidence type="ECO:0000256" key="1">
    <source>
        <dbReference type="SAM" id="MobiDB-lite"/>
    </source>
</evidence>